<dbReference type="EMBL" id="CP009249">
    <property type="protein sequence ID" value="APT92303.1"/>
    <property type="molecule type" value="Genomic_DNA"/>
</dbReference>
<dbReference type="OrthoDB" id="4416157at2"/>
<gene>
    <name evidence="1" type="ORF">CPHO_04695</name>
</gene>
<dbReference type="STRING" id="161895.CPHO_04695"/>
<sequence>MEISVDLSVLMTKQDWDAAQPTLADKLRQVGVEAKSIALKLVSSPCSNSHVLTDEYMMKNSGPVPGEIYRVVINGTSDLPLARVASTVAEVLPVDGYWIGSAELGHTEFEPGADTEYCRW</sequence>
<protein>
    <submittedName>
        <fullName evidence="1">Uncharacterized protein</fullName>
    </submittedName>
</protein>
<evidence type="ECO:0000313" key="2">
    <source>
        <dbReference type="Proteomes" id="UP000185491"/>
    </source>
</evidence>
<dbReference type="AlphaFoldDB" id="A0A1L7D2J7"/>
<evidence type="ECO:0000313" key="1">
    <source>
        <dbReference type="EMBL" id="APT92303.1"/>
    </source>
</evidence>
<dbReference type="Proteomes" id="UP000185491">
    <property type="component" value="Chromosome"/>
</dbReference>
<accession>A0A1L7D2J7</accession>
<dbReference type="KEGG" id="cpho:CPHO_04695"/>
<keyword evidence="2" id="KW-1185">Reference proteome</keyword>
<organism evidence="1 2">
    <name type="scientific">Corynebacterium phocae</name>
    <dbReference type="NCBI Taxonomy" id="161895"/>
    <lineage>
        <taxon>Bacteria</taxon>
        <taxon>Bacillati</taxon>
        <taxon>Actinomycetota</taxon>
        <taxon>Actinomycetes</taxon>
        <taxon>Mycobacteriales</taxon>
        <taxon>Corynebacteriaceae</taxon>
        <taxon>Corynebacterium</taxon>
    </lineage>
</organism>
<name>A0A1L7D2J7_9CORY</name>
<dbReference type="RefSeq" id="WP_075733630.1">
    <property type="nucleotide sequence ID" value="NZ_CP009249.1"/>
</dbReference>
<proteinExistence type="predicted"/>
<reference evidence="1 2" key="1">
    <citation type="submission" date="2014-08" db="EMBL/GenBank/DDBJ databases">
        <title>Complete genome sequence of Corynebacterium phocae M408/89/1(T)(=DSM 44612(T)), isolated from the common seal (Phoca vitulina).</title>
        <authorList>
            <person name="Ruckert C."/>
            <person name="Albersmeier A."/>
            <person name="Winkler A."/>
            <person name="Kalinowski J."/>
        </authorList>
    </citation>
    <scope>NUCLEOTIDE SEQUENCE [LARGE SCALE GENOMIC DNA]</scope>
    <source>
        <strain evidence="1 2">M408/89/1</strain>
    </source>
</reference>